<evidence type="ECO:0000256" key="2">
    <source>
        <dbReference type="ARBA" id="ARBA00022448"/>
    </source>
</evidence>
<dbReference type="AlphaFoldDB" id="A0A1G7I4U5"/>
<keyword evidence="4" id="KW-0762">Sugar transport</keyword>
<accession>A0A1G7I4U5</accession>
<evidence type="ECO:0000259" key="10">
    <source>
        <dbReference type="PROSITE" id="PS51104"/>
    </source>
</evidence>
<feature type="transmembrane region" description="Helical" evidence="9">
    <location>
        <begin position="351"/>
        <end position="369"/>
    </location>
</feature>
<evidence type="ECO:0000256" key="1">
    <source>
        <dbReference type="ARBA" id="ARBA00004651"/>
    </source>
</evidence>
<feature type="transmembrane region" description="Helical" evidence="9">
    <location>
        <begin position="297"/>
        <end position="321"/>
    </location>
</feature>
<evidence type="ECO:0000256" key="4">
    <source>
        <dbReference type="ARBA" id="ARBA00022597"/>
    </source>
</evidence>
<dbReference type="InterPro" id="IPR013853">
    <property type="entry name" value="EIIC-GAT"/>
</dbReference>
<reference evidence="11 12" key="1">
    <citation type="submission" date="2016-10" db="EMBL/GenBank/DDBJ databases">
        <authorList>
            <person name="de Groot N.N."/>
        </authorList>
    </citation>
    <scope>NUCLEOTIDE SEQUENCE [LARGE SCALE GENOMIC DNA]</scope>
    <source>
        <strain evidence="11 12">DSM 569</strain>
    </source>
</reference>
<keyword evidence="3" id="KW-1003">Cell membrane</keyword>
<dbReference type="GO" id="GO:0009401">
    <property type="term" value="P:phosphoenolpyruvate-dependent sugar phosphotransferase system"/>
    <property type="evidence" value="ECO:0007669"/>
    <property type="project" value="UniProtKB-KW"/>
</dbReference>
<comment type="subcellular location">
    <subcellularLocation>
        <location evidence="1">Cell membrane</location>
        <topology evidence="1">Multi-pass membrane protein</topology>
    </subcellularLocation>
</comment>
<evidence type="ECO:0000313" key="11">
    <source>
        <dbReference type="EMBL" id="SDF07618.1"/>
    </source>
</evidence>
<dbReference type="NCBIfam" id="TIGR00827">
    <property type="entry name" value="EIIC-GAT"/>
    <property type="match status" value="1"/>
</dbReference>
<evidence type="ECO:0000256" key="5">
    <source>
        <dbReference type="ARBA" id="ARBA00022683"/>
    </source>
</evidence>
<dbReference type="Pfam" id="PF03611">
    <property type="entry name" value="EIIC-GAT"/>
    <property type="match status" value="1"/>
</dbReference>
<dbReference type="PANTHER" id="PTHR37324">
    <property type="entry name" value="PTS SYSTEM GALACTITOL-SPECIFIC EIIC COMPONENT"/>
    <property type="match status" value="1"/>
</dbReference>
<keyword evidence="7 9" id="KW-1133">Transmembrane helix</keyword>
<feature type="domain" description="PTS EIIC type-2" evidence="10">
    <location>
        <begin position="4"/>
        <end position="437"/>
    </location>
</feature>
<dbReference type="Proteomes" id="UP000183404">
    <property type="component" value="Unassembled WGS sequence"/>
</dbReference>
<dbReference type="PROSITE" id="PS51104">
    <property type="entry name" value="PTS_EIIC_TYPE_2"/>
    <property type="match status" value="1"/>
</dbReference>
<keyword evidence="5" id="KW-0598">Phosphotransferase system</keyword>
<keyword evidence="8 9" id="KW-0472">Membrane</keyword>
<dbReference type="GO" id="GO:0005886">
    <property type="term" value="C:plasma membrane"/>
    <property type="evidence" value="ECO:0007669"/>
    <property type="project" value="UniProtKB-SubCell"/>
</dbReference>
<evidence type="ECO:0000256" key="8">
    <source>
        <dbReference type="ARBA" id="ARBA00023136"/>
    </source>
</evidence>
<evidence type="ECO:0000256" key="7">
    <source>
        <dbReference type="ARBA" id="ARBA00022989"/>
    </source>
</evidence>
<dbReference type="GO" id="GO:0015577">
    <property type="term" value="F:galactitol transmembrane transporter activity"/>
    <property type="evidence" value="ECO:0007669"/>
    <property type="project" value="InterPro"/>
</dbReference>
<name>A0A1G7I4U5_THETY</name>
<feature type="transmembrane region" description="Helical" evidence="9">
    <location>
        <begin position="39"/>
        <end position="56"/>
    </location>
</feature>
<keyword evidence="2" id="KW-0813">Transport</keyword>
<feature type="transmembrane region" description="Helical" evidence="9">
    <location>
        <begin position="133"/>
        <end position="156"/>
    </location>
</feature>
<feature type="transmembrane region" description="Helical" evidence="9">
    <location>
        <begin position="216"/>
        <end position="239"/>
    </location>
</feature>
<organism evidence="11 12">
    <name type="scientific">Thermoanaerobacter thermohydrosulfuricus</name>
    <name type="common">Clostridium thermohydrosulfuricum</name>
    <dbReference type="NCBI Taxonomy" id="1516"/>
    <lineage>
        <taxon>Bacteria</taxon>
        <taxon>Bacillati</taxon>
        <taxon>Bacillota</taxon>
        <taxon>Clostridia</taxon>
        <taxon>Thermoanaerobacterales</taxon>
        <taxon>Thermoanaerobacteraceae</taxon>
        <taxon>Thermoanaerobacter</taxon>
    </lineage>
</organism>
<gene>
    <name evidence="11" type="ORF">SAMN04244560_00205</name>
</gene>
<keyword evidence="6 9" id="KW-0812">Transmembrane</keyword>
<dbReference type="EMBL" id="FNBS01000003">
    <property type="protein sequence ID" value="SDF07618.1"/>
    <property type="molecule type" value="Genomic_DNA"/>
</dbReference>
<sequence>MEFIKYIVNLGPSVMLPIVIFIISLIIGQKPGKAFRSGVTIGIGFIGIGLVIGLMLNNLGPAAEAMSKNLGVRLSIIDVGWPGDSPMVWAGPIAMTAIPIAIAVNVIMLVFGLTRVVNVDIWNIWHMAFTGTILYIATNNIWIAWVGVIIHAAISYKFGDWYAPIVNDFFGLEGIAIPHGTSAYCAPLAVPVEIVIDKIPGLNKININPKYIEKRFGVFGEPMIIGLILGILIGVLAGYDFKGIAQLGMNMAAVMILMPQVVKLIMQGLMPVSEAARDFLQNRFKEKEFYIGLDPALLLGNSEVVAASLLFVPLTLLLAMVVPGNQVLPFGDLATIGFFVAIAVGIHRGNLFRTLISGSLIMVINIWIANETVPLLTQLAKMVNMLPKGATHVAALDQGGSPLTYLLLQIFDFKNMGNLIALILIGGYYILGIYMSAKYLKNKSYVKNENIG</sequence>
<dbReference type="InterPro" id="IPR013014">
    <property type="entry name" value="PTS_EIIC_2"/>
</dbReference>
<evidence type="ECO:0000256" key="3">
    <source>
        <dbReference type="ARBA" id="ARBA00022475"/>
    </source>
</evidence>
<dbReference type="PIRSF" id="PIRSF006304">
    <property type="entry name" value="GatC"/>
    <property type="match status" value="1"/>
</dbReference>
<feature type="transmembrane region" description="Helical" evidence="9">
    <location>
        <begin position="251"/>
        <end position="276"/>
    </location>
</feature>
<feature type="transmembrane region" description="Helical" evidence="9">
    <location>
        <begin position="416"/>
        <end position="437"/>
    </location>
</feature>
<evidence type="ECO:0000256" key="6">
    <source>
        <dbReference type="ARBA" id="ARBA00022692"/>
    </source>
</evidence>
<evidence type="ECO:0000256" key="9">
    <source>
        <dbReference type="SAM" id="Phobius"/>
    </source>
</evidence>
<feature type="transmembrane region" description="Helical" evidence="9">
    <location>
        <begin position="176"/>
        <end position="196"/>
    </location>
</feature>
<feature type="transmembrane region" description="Helical" evidence="9">
    <location>
        <begin position="89"/>
        <end position="113"/>
    </location>
</feature>
<dbReference type="RefSeq" id="WP_074591955.1">
    <property type="nucleotide sequence ID" value="NZ_FNBS01000003.1"/>
</dbReference>
<feature type="transmembrane region" description="Helical" evidence="9">
    <location>
        <begin position="6"/>
        <end position="27"/>
    </location>
</feature>
<protein>
    <submittedName>
        <fullName evidence="11">PTS system, galactitol-specific IIC component</fullName>
    </submittedName>
</protein>
<dbReference type="InterPro" id="IPR004703">
    <property type="entry name" value="PTS_sugar-sp_permease"/>
</dbReference>
<feature type="transmembrane region" description="Helical" evidence="9">
    <location>
        <begin position="327"/>
        <end position="344"/>
    </location>
</feature>
<evidence type="ECO:0000313" key="12">
    <source>
        <dbReference type="Proteomes" id="UP000183404"/>
    </source>
</evidence>
<proteinExistence type="predicted"/>
<dbReference type="PANTHER" id="PTHR37324:SF2">
    <property type="entry name" value="PTS SYSTEM GALACTITOL-SPECIFIC EIIC COMPONENT"/>
    <property type="match status" value="1"/>
</dbReference>